<sequence length="338" mass="35868">MISTSPSATRKRTLGIDLGTANTVVVAPGAGIVYDEPTVCCFQAYDAVPRFVTAGTEARNFVGRVAKPLKIVRPLRNGVLSDMVATRELFQFVRRSVGPLRRFGKIRPDIGIPADATQSERRALETAAMDAGFARPRLFSEPLLAAIGLDLDIAEPRGRMIVDCGAGTTEVAVISLGGVCLSKAARGGGEALDQALIDYFASHHRFKIGHSSAEALKIQLSNVLAGDGEKGWVEVRGLEMATGLPRTVQMPAAEVLPVWLKHVEQIVHIVRDALSETPPGLSEGILEDGITLTGGGALDRMIADSIEAETGVRAYAAEGALHSVARGLERLIEGSSVR</sequence>
<dbReference type="OrthoDB" id="9768127at2"/>
<organism evidence="7 8">
    <name type="scientific">Aurantiacibacter arachoides</name>
    <dbReference type="NCBI Taxonomy" id="1850444"/>
    <lineage>
        <taxon>Bacteria</taxon>
        <taxon>Pseudomonadati</taxon>
        <taxon>Pseudomonadota</taxon>
        <taxon>Alphaproteobacteria</taxon>
        <taxon>Sphingomonadales</taxon>
        <taxon>Erythrobacteraceae</taxon>
        <taxon>Aurantiacibacter</taxon>
    </lineage>
</organism>
<evidence type="ECO:0000256" key="2">
    <source>
        <dbReference type="ARBA" id="ARBA00022741"/>
    </source>
</evidence>
<feature type="binding site" evidence="6">
    <location>
        <begin position="295"/>
        <end position="298"/>
    </location>
    <ligand>
        <name>ATP</name>
        <dbReference type="ChEBI" id="CHEBI:30616"/>
    </ligand>
</feature>
<dbReference type="Proteomes" id="UP000460626">
    <property type="component" value="Unassembled WGS sequence"/>
</dbReference>
<dbReference type="Gene3D" id="3.30.420.40">
    <property type="match status" value="2"/>
</dbReference>
<comment type="subunit">
    <text evidence="6">Forms polymers.</text>
</comment>
<evidence type="ECO:0000256" key="4">
    <source>
        <dbReference type="ARBA" id="ARBA00022960"/>
    </source>
</evidence>
<dbReference type="GO" id="GO:0005737">
    <property type="term" value="C:cytoplasm"/>
    <property type="evidence" value="ECO:0007669"/>
    <property type="project" value="UniProtKB-SubCell"/>
</dbReference>
<dbReference type="PANTHER" id="PTHR42749">
    <property type="entry name" value="CELL SHAPE-DETERMINING PROTEIN MREB"/>
    <property type="match status" value="1"/>
</dbReference>
<dbReference type="EMBL" id="WTYH01000001">
    <property type="protein sequence ID" value="MXO94069.1"/>
    <property type="molecule type" value="Genomic_DNA"/>
</dbReference>
<accession>A0A845A920</accession>
<keyword evidence="3 6" id="KW-0067">ATP-binding</keyword>
<dbReference type="PRINTS" id="PR01652">
    <property type="entry name" value="SHAPEPROTEIN"/>
</dbReference>
<dbReference type="RefSeq" id="WP_131453336.1">
    <property type="nucleotide sequence ID" value="NZ_BMJK01000002.1"/>
</dbReference>
<dbReference type="GO" id="GO:0000902">
    <property type="term" value="P:cell morphogenesis"/>
    <property type="evidence" value="ECO:0007669"/>
    <property type="project" value="InterPro"/>
</dbReference>
<keyword evidence="8" id="KW-1185">Reference proteome</keyword>
<dbReference type="AlphaFoldDB" id="A0A845A920"/>
<evidence type="ECO:0000313" key="8">
    <source>
        <dbReference type="Proteomes" id="UP000460626"/>
    </source>
</evidence>
<dbReference type="CDD" id="cd10225">
    <property type="entry name" value="ASKHA_NBD_MreB-like"/>
    <property type="match status" value="1"/>
</dbReference>
<feature type="binding site" evidence="6">
    <location>
        <begin position="20"/>
        <end position="22"/>
    </location>
    <ligand>
        <name>ATP</name>
        <dbReference type="ChEBI" id="CHEBI:30616"/>
    </ligand>
</feature>
<gene>
    <name evidence="6" type="primary">mreB</name>
    <name evidence="7" type="ORF">GRI62_10695</name>
</gene>
<reference evidence="7 8" key="1">
    <citation type="submission" date="2019-12" db="EMBL/GenBank/DDBJ databases">
        <title>Genomic-based taxomic classification of the family Erythrobacteraceae.</title>
        <authorList>
            <person name="Xu L."/>
        </authorList>
    </citation>
    <scope>NUCLEOTIDE SEQUENCE [LARGE SCALE GENOMIC DNA]</scope>
    <source>
        <strain evidence="7 8">RC4-10-4</strain>
    </source>
</reference>
<keyword evidence="1 6" id="KW-0963">Cytoplasm</keyword>
<evidence type="ECO:0000256" key="5">
    <source>
        <dbReference type="ARBA" id="ARBA00023458"/>
    </source>
</evidence>
<evidence type="ECO:0000313" key="7">
    <source>
        <dbReference type="EMBL" id="MXO94069.1"/>
    </source>
</evidence>
<dbReference type="GO" id="GO:0005524">
    <property type="term" value="F:ATP binding"/>
    <property type="evidence" value="ECO:0007669"/>
    <property type="project" value="UniProtKB-KW"/>
</dbReference>
<protein>
    <recommendedName>
        <fullName evidence="6">Cell shape-determining protein MreB</fullName>
    </recommendedName>
</protein>
<feature type="binding site" evidence="6">
    <location>
        <begin position="214"/>
        <end position="217"/>
    </location>
    <ligand>
        <name>ATP</name>
        <dbReference type="ChEBI" id="CHEBI:30616"/>
    </ligand>
</feature>
<dbReference type="SUPFAM" id="SSF53067">
    <property type="entry name" value="Actin-like ATPase domain"/>
    <property type="match status" value="2"/>
</dbReference>
<evidence type="ECO:0000256" key="6">
    <source>
        <dbReference type="HAMAP-Rule" id="MF_02207"/>
    </source>
</evidence>
<comment type="function">
    <text evidence="6">Forms membrane-associated dynamic filaments that are essential for cell shape determination. Acts by regulating cell wall synthesis and cell elongation, and thus cell shape. A feedback loop between cell geometry and MreB localization may maintain elongated cell shape by targeting cell wall growth to regions of negative cell wall curvature.</text>
</comment>
<name>A0A845A920_9SPHN</name>
<dbReference type="GO" id="GO:0008360">
    <property type="term" value="P:regulation of cell shape"/>
    <property type="evidence" value="ECO:0007669"/>
    <property type="project" value="UniProtKB-UniRule"/>
</dbReference>
<evidence type="ECO:0000256" key="3">
    <source>
        <dbReference type="ARBA" id="ARBA00022840"/>
    </source>
</evidence>
<keyword evidence="2 6" id="KW-0547">Nucleotide-binding</keyword>
<comment type="caution">
    <text evidence="7">The sequence shown here is derived from an EMBL/GenBank/DDBJ whole genome shotgun (WGS) entry which is preliminary data.</text>
</comment>
<proteinExistence type="inferred from homology"/>
<comment type="similarity">
    <text evidence="5 6">Belongs to the FtsA/MreB family.</text>
</comment>
<dbReference type="HAMAP" id="MF_02207">
    <property type="entry name" value="MreB"/>
    <property type="match status" value="1"/>
</dbReference>
<comment type="subcellular location">
    <subcellularLocation>
        <location evidence="6">Cytoplasm</location>
    </subcellularLocation>
    <text evidence="6">Membrane-associated.</text>
</comment>
<dbReference type="InterPro" id="IPR056546">
    <property type="entry name" value="MreB_MamK-like"/>
</dbReference>
<dbReference type="InterPro" id="IPR004753">
    <property type="entry name" value="MreB"/>
</dbReference>
<dbReference type="PANTHER" id="PTHR42749:SF1">
    <property type="entry name" value="CELL SHAPE-DETERMINING PROTEIN MREB"/>
    <property type="match status" value="1"/>
</dbReference>
<feature type="binding site" evidence="6">
    <location>
        <begin position="166"/>
        <end position="168"/>
    </location>
    <ligand>
        <name>ATP</name>
        <dbReference type="ChEBI" id="CHEBI:30616"/>
    </ligand>
</feature>
<keyword evidence="4 6" id="KW-0133">Cell shape</keyword>
<evidence type="ECO:0000256" key="1">
    <source>
        <dbReference type="ARBA" id="ARBA00022490"/>
    </source>
</evidence>
<dbReference type="Pfam" id="PF06723">
    <property type="entry name" value="MreB_Mbl"/>
    <property type="match status" value="1"/>
</dbReference>
<dbReference type="InterPro" id="IPR043129">
    <property type="entry name" value="ATPase_NBD"/>
</dbReference>